<dbReference type="AlphaFoldDB" id="A0A261EPP1"/>
<accession>A0A261EPP1</accession>
<keyword evidence="2" id="KW-1185">Reference proteome</keyword>
<dbReference type="EMBL" id="MWWQ01000019">
    <property type="protein sequence ID" value="OZG48822.1"/>
    <property type="molecule type" value="Genomic_DNA"/>
</dbReference>
<dbReference type="Proteomes" id="UP000216454">
    <property type="component" value="Unassembled WGS sequence"/>
</dbReference>
<dbReference type="RefSeq" id="WP_094691953.1">
    <property type="nucleotide sequence ID" value="NZ_MWWQ01000019.1"/>
</dbReference>
<evidence type="ECO:0000313" key="2">
    <source>
        <dbReference type="Proteomes" id="UP000216454"/>
    </source>
</evidence>
<reference evidence="1 2" key="1">
    <citation type="journal article" date="2017" name="BMC Genomics">
        <title>Comparative genomic and phylogenomic analyses of the Bifidobacteriaceae family.</title>
        <authorList>
            <person name="Lugli G.A."/>
            <person name="Milani C."/>
            <person name="Turroni F."/>
            <person name="Duranti S."/>
            <person name="Mancabelli L."/>
            <person name="Mangifesta M."/>
            <person name="Ferrario C."/>
            <person name="Modesto M."/>
            <person name="Mattarelli P."/>
            <person name="Jiri K."/>
            <person name="van Sinderen D."/>
            <person name="Ventura M."/>
        </authorList>
    </citation>
    <scope>NUCLEOTIDE SEQUENCE [LARGE SCALE GENOMIC DNA]</scope>
    <source>
        <strain evidence="1 2">DSM 24744</strain>
    </source>
</reference>
<sequence length="106" mass="12280">MVRNAFLDGADGRGVRRLPETPTVDTVEPAVDNNEGRALRDAHGEEYKAYRHKFSCRLSDEDFLLLRRLRFELDVDSTTLMHEMIRVCVREKGVDWSQFRGPLAEE</sequence>
<proteinExistence type="predicted"/>
<protein>
    <submittedName>
        <fullName evidence="1">Uncharacterized protein</fullName>
    </submittedName>
</protein>
<gene>
    <name evidence="1" type="ORF">PSSU_1646</name>
</gene>
<evidence type="ECO:0000313" key="1">
    <source>
        <dbReference type="EMBL" id="OZG48822.1"/>
    </source>
</evidence>
<name>A0A261EPP1_9BIFI</name>
<organism evidence="1 2">
    <name type="scientific">Pseudoscardovia suis</name>
    <dbReference type="NCBI Taxonomy" id="987063"/>
    <lineage>
        <taxon>Bacteria</taxon>
        <taxon>Bacillati</taxon>
        <taxon>Actinomycetota</taxon>
        <taxon>Actinomycetes</taxon>
        <taxon>Bifidobacteriales</taxon>
        <taxon>Bifidobacteriaceae</taxon>
        <taxon>Pseudoscardovia</taxon>
    </lineage>
</organism>
<comment type="caution">
    <text evidence="1">The sequence shown here is derived from an EMBL/GenBank/DDBJ whole genome shotgun (WGS) entry which is preliminary data.</text>
</comment>